<reference evidence="1 2" key="1">
    <citation type="journal article" date="2016" name="Genome Announc.">
        <title>Draft Genome Sequence of the Thermotolerant Cyanobacterium Desertifilum sp. IPPAS B-1220.</title>
        <authorList>
            <person name="Mironov K.S."/>
            <person name="Sinetova M.A."/>
            <person name="Bolatkhan K."/>
            <person name="Zayadan B.K."/>
            <person name="Ustinova V.V."/>
            <person name="Kupriyanova E.V."/>
            <person name="Skrypnik A.N."/>
            <person name="Gogoleva N.E."/>
            <person name="Gogolev Y.V."/>
            <person name="Los D.A."/>
        </authorList>
    </citation>
    <scope>NUCLEOTIDE SEQUENCE [LARGE SCALE GENOMIC DNA]</scope>
    <source>
        <strain evidence="1 2">IPPAS B-1220</strain>
    </source>
</reference>
<dbReference type="EMBL" id="CP182909">
    <property type="protein sequence ID" value="XPM67419.1"/>
    <property type="molecule type" value="Genomic_DNA"/>
</dbReference>
<organism evidence="1 2">
    <name type="scientific">Desertifilum tharense IPPAS B-1220</name>
    <dbReference type="NCBI Taxonomy" id="1781255"/>
    <lineage>
        <taxon>Bacteria</taxon>
        <taxon>Bacillati</taxon>
        <taxon>Cyanobacteriota</taxon>
        <taxon>Cyanophyceae</taxon>
        <taxon>Desertifilales</taxon>
        <taxon>Desertifilaceae</taxon>
        <taxon>Desertifilum</taxon>
    </lineage>
</organism>
<dbReference type="Proteomes" id="UP000095472">
    <property type="component" value="Chromosome"/>
</dbReference>
<evidence type="ECO:0000313" key="1">
    <source>
        <dbReference type="EMBL" id="XPM67419.1"/>
    </source>
</evidence>
<accession>A0ACD5H548</accession>
<sequence>MDLIAGTVLQEGKYIIAEVLGQGGFGTTYRATHTYLGQSVVLKTLNENLRQHANFDKFQQQFVVRSPTPRQMRPSEYCESA</sequence>
<keyword evidence="2" id="KW-1185">Reference proteome</keyword>
<gene>
    <name evidence="1" type="ORF">BH720_022365</name>
</gene>
<evidence type="ECO:0000313" key="2">
    <source>
        <dbReference type="Proteomes" id="UP000095472"/>
    </source>
</evidence>
<name>A0ACD5H548_9CYAN</name>
<proteinExistence type="predicted"/>
<protein>
    <submittedName>
        <fullName evidence="1">Uncharacterized protein</fullName>
    </submittedName>
</protein>